<feature type="domain" description="Major vault protein repeat" evidence="9">
    <location>
        <begin position="259"/>
        <end position="302"/>
    </location>
</feature>
<dbReference type="InterPro" id="IPR002499">
    <property type="entry name" value="Vault_N"/>
</dbReference>
<keyword evidence="15" id="KW-1185">Reference proteome</keyword>
<evidence type="ECO:0000259" key="13">
    <source>
        <dbReference type="Pfam" id="PF17796"/>
    </source>
</evidence>
<feature type="repeat" description="MVP" evidence="7">
    <location>
        <begin position="138"/>
        <end position="194"/>
    </location>
</feature>
<evidence type="ECO:0000256" key="4">
    <source>
        <dbReference type="ARBA" id="ARBA00022737"/>
    </source>
</evidence>
<feature type="region of interest" description="Disordered" evidence="8">
    <location>
        <begin position="672"/>
        <end position="692"/>
    </location>
</feature>
<feature type="repeat" description="MVP" evidence="7">
    <location>
        <begin position="77"/>
        <end position="137"/>
    </location>
</feature>
<protein>
    <recommendedName>
        <fullName evidence="16">Major vault protein</fullName>
    </recommendedName>
</protein>
<keyword evidence="3 7" id="KW-0963">Cytoplasm</keyword>
<gene>
    <name evidence="14" type="ORF">AB1Y20_012266</name>
</gene>
<name>A0AB34IRM6_PRYPA</name>
<dbReference type="Pfam" id="PF17796">
    <property type="entry name" value="Vault_4"/>
    <property type="match status" value="1"/>
</dbReference>
<dbReference type="Pfam" id="PF11978">
    <property type="entry name" value="MVP_shoulder"/>
    <property type="match status" value="1"/>
</dbReference>
<dbReference type="InterPro" id="IPR041139">
    <property type="entry name" value="MVP_rep_dom"/>
</dbReference>
<dbReference type="Gene3D" id="6.20.380.10">
    <property type="match status" value="1"/>
</dbReference>
<sequence length="864" mass="94901">MMTSYAKPPFDLFAFITLPRPSAMASRIIRLTPSEYVHVLDSNSNITRVEVGPQTFTRKDHEEICLGPEKLVMVPSGSYCVVLNPVLRDEDDALVYNEYGQVKLRHGAREVRLAREPFPLYPGEQLVQSVVPLQLVPANEALHLRASQDFEHTLEDGTVIIRRAGDEWLFEGPGTFIPRPEVDKVADVSASVLMPNTALQLRARRTFTDRTGVTRLAGEEWLLRELDVKAAEVAAGKRKKGGAYLPAVEEEVLRVVEAYVLTDKRSLHLSAKRTFVDVYGITRKAGSEWLVTTQLSNSHIPDVNEAVVGPVEVTTLTNRQYCIVQQPVDASLRPQLGMQEVRTNTSFFLHPGESLMGGVQPVHVLAEGEALLLSAGEDFVDVDGTAYHAGSRWMLHGPCDYIPPMPVTIVEKRKVLPLDKNEGIYVRDTRSGTVRAVVGVSYLLQPNEVLWEKKMPAVVDKLLGRVGKDLTRVVSFPVPHNSAIYDFKSRVARVVFGPELAMLQPDEQFTVLSLSGGKPKKGHQIQSIRLALGPDFSTDIITVETLDHARLELQLSYNWQFEVDKTDPASAAKLFAVPDFVGDICKLIGSRVRSAVAATTFDDFHRSSAKIIRSSVFGVDETGKVRGKLLVEANNVAIINIDIQAIEPVDQSTRDSLQKSVYMAIEITTKSQEAAARHEGQRNDQASGGRLERQRIVDEVQAERERMSLLSLQAESAAVEATGQAVAEARARAESALIEATAAVKQAELKAEARKIEFDAEQQLLQVQREGELRNLSETNNLEVNKAKQLASIETLKFKSLVSSITPETIKAMAAAGPEAQAKLLAGLGLKGYVVTDGSSPINLFNTANGMIGMPPTPPAPRAQ</sequence>
<dbReference type="Pfam" id="PF17794">
    <property type="entry name" value="Vault_2"/>
    <property type="match status" value="1"/>
</dbReference>
<dbReference type="Pfam" id="PF17795">
    <property type="entry name" value="Vault_3"/>
    <property type="match status" value="1"/>
</dbReference>
<proteinExistence type="predicted"/>
<evidence type="ECO:0000256" key="7">
    <source>
        <dbReference type="PROSITE-ProRule" id="PRU00571"/>
    </source>
</evidence>
<dbReference type="InterPro" id="IPR040989">
    <property type="entry name" value="Vault_3"/>
</dbReference>
<organism evidence="14 15">
    <name type="scientific">Prymnesium parvum</name>
    <name type="common">Toxic golden alga</name>
    <dbReference type="NCBI Taxonomy" id="97485"/>
    <lineage>
        <taxon>Eukaryota</taxon>
        <taxon>Haptista</taxon>
        <taxon>Haptophyta</taxon>
        <taxon>Prymnesiophyceae</taxon>
        <taxon>Prymnesiales</taxon>
        <taxon>Prymnesiaceae</taxon>
        <taxon>Prymnesium</taxon>
    </lineage>
</organism>
<dbReference type="Gene3D" id="2.30.30.550">
    <property type="entry name" value="Major Vault Protein repeat"/>
    <property type="match status" value="4"/>
</dbReference>
<keyword evidence="4" id="KW-0677">Repeat</keyword>
<evidence type="ECO:0000256" key="3">
    <source>
        <dbReference type="ARBA" id="ARBA00022490"/>
    </source>
</evidence>
<dbReference type="Gene3D" id="2.30.30.570">
    <property type="match status" value="2"/>
</dbReference>
<evidence type="ECO:0000259" key="9">
    <source>
        <dbReference type="Pfam" id="PF01505"/>
    </source>
</evidence>
<dbReference type="Gene3D" id="2.30.30.620">
    <property type="match status" value="1"/>
</dbReference>
<dbReference type="FunFam" id="2.30.30.570:FF:000001">
    <property type="entry name" value="major vault protein-like"/>
    <property type="match status" value="1"/>
</dbReference>
<evidence type="ECO:0000313" key="15">
    <source>
        <dbReference type="Proteomes" id="UP001515480"/>
    </source>
</evidence>
<dbReference type="PANTHER" id="PTHR14165:SF3">
    <property type="entry name" value="MAJOR VAULT PROTEIN"/>
    <property type="match status" value="1"/>
</dbReference>
<evidence type="ECO:0000256" key="5">
    <source>
        <dbReference type="ARBA" id="ARBA00023242"/>
    </source>
</evidence>
<evidence type="ECO:0000259" key="10">
    <source>
        <dbReference type="Pfam" id="PF11978"/>
    </source>
</evidence>
<dbReference type="InterPro" id="IPR036013">
    <property type="entry name" value="Band_7/SPFH_dom_sf"/>
</dbReference>
<reference evidence="14 15" key="1">
    <citation type="journal article" date="2024" name="Science">
        <title>Giant polyketide synthase enzymes in the biosynthesis of giant marine polyether toxins.</title>
        <authorList>
            <person name="Fallon T.R."/>
            <person name="Shende V.V."/>
            <person name="Wierzbicki I.H."/>
            <person name="Pendleton A.L."/>
            <person name="Watervoot N.F."/>
            <person name="Auber R.P."/>
            <person name="Gonzalez D.J."/>
            <person name="Wisecaver J.H."/>
            <person name="Moore B.S."/>
        </authorList>
    </citation>
    <scope>NUCLEOTIDE SEQUENCE [LARGE SCALE GENOMIC DNA]</scope>
    <source>
        <strain evidence="14 15">12B1</strain>
    </source>
</reference>
<dbReference type="PANTHER" id="PTHR14165">
    <property type="entry name" value="MAJOR VAULT PROTEIN"/>
    <property type="match status" value="1"/>
</dbReference>
<dbReference type="InterPro" id="IPR043179">
    <property type="entry name" value="Vault_2_sf"/>
</dbReference>
<accession>A0AB34IRM6</accession>
<dbReference type="FunFam" id="2.30.30.550:FF:000001">
    <property type="entry name" value="major vault protein-like"/>
    <property type="match status" value="3"/>
</dbReference>
<dbReference type="GO" id="GO:0005634">
    <property type="term" value="C:nucleus"/>
    <property type="evidence" value="ECO:0007669"/>
    <property type="project" value="UniProtKB-SubCell"/>
</dbReference>
<dbReference type="InterPro" id="IPR041136">
    <property type="entry name" value="Vault_4"/>
</dbReference>
<evidence type="ECO:0000256" key="6">
    <source>
        <dbReference type="ARBA" id="ARBA00023274"/>
    </source>
</evidence>
<feature type="domain" description="Major vault protein repeat" evidence="9">
    <location>
        <begin position="135"/>
        <end position="179"/>
    </location>
</feature>
<feature type="domain" description="Major vault protein repeat" evidence="12">
    <location>
        <begin position="473"/>
        <end position="532"/>
    </location>
</feature>
<dbReference type="AlphaFoldDB" id="A0AB34IRM6"/>
<dbReference type="CDD" id="cd08825">
    <property type="entry name" value="MVP_shoulder"/>
    <property type="match status" value="1"/>
</dbReference>
<dbReference type="FunFam" id="2.30.30.560:FF:000002">
    <property type="entry name" value="Major vault protein-alpha"/>
    <property type="match status" value="1"/>
</dbReference>
<feature type="domain" description="Major vault protein repeat" evidence="9">
    <location>
        <begin position="192"/>
        <end position="224"/>
    </location>
</feature>
<evidence type="ECO:0000259" key="11">
    <source>
        <dbReference type="Pfam" id="PF17794"/>
    </source>
</evidence>
<keyword evidence="6 7" id="KW-0687">Ribonucleoprotein</keyword>
<evidence type="ECO:0000256" key="8">
    <source>
        <dbReference type="SAM" id="MobiDB-lite"/>
    </source>
</evidence>
<dbReference type="GO" id="GO:1990904">
    <property type="term" value="C:ribonucleoprotein complex"/>
    <property type="evidence" value="ECO:0007669"/>
    <property type="project" value="UniProtKB-UniRule"/>
</dbReference>
<dbReference type="GO" id="GO:0005737">
    <property type="term" value="C:cytoplasm"/>
    <property type="evidence" value="ECO:0007669"/>
    <property type="project" value="UniProtKB-SubCell"/>
</dbReference>
<feature type="domain" description="Major vault protein shoulder" evidence="10">
    <location>
        <begin position="533"/>
        <end position="650"/>
    </location>
</feature>
<keyword evidence="5" id="KW-0539">Nucleus</keyword>
<dbReference type="Gene3D" id="6.10.250.720">
    <property type="match status" value="1"/>
</dbReference>
<dbReference type="InterPro" id="IPR039059">
    <property type="entry name" value="MVP"/>
</dbReference>
<dbReference type="Proteomes" id="UP001515480">
    <property type="component" value="Unassembled WGS sequence"/>
</dbReference>
<evidence type="ECO:0000313" key="14">
    <source>
        <dbReference type="EMBL" id="KAL1503798.1"/>
    </source>
</evidence>
<dbReference type="Gene3D" id="2.30.30.560">
    <property type="match status" value="2"/>
</dbReference>
<evidence type="ECO:0000256" key="2">
    <source>
        <dbReference type="ARBA" id="ARBA00004496"/>
    </source>
</evidence>
<dbReference type="EMBL" id="JBGBPQ010000021">
    <property type="protein sequence ID" value="KAL1503798.1"/>
    <property type="molecule type" value="Genomic_DNA"/>
</dbReference>
<dbReference type="InterPro" id="IPR021870">
    <property type="entry name" value="MVP_shoulder"/>
</dbReference>
<dbReference type="InterPro" id="IPR041134">
    <property type="entry name" value="Vault_2"/>
</dbReference>
<dbReference type="FunFam" id="2.30.30.570:FF:000002">
    <property type="entry name" value="Major vault protein-alpha"/>
    <property type="match status" value="1"/>
</dbReference>
<comment type="subcellular location">
    <subcellularLocation>
        <location evidence="2 7">Cytoplasm</location>
    </subcellularLocation>
    <subcellularLocation>
        <location evidence="1">Nucleus</location>
    </subcellularLocation>
</comment>
<dbReference type="FunFam" id="3.30.479.30:FF:000010">
    <property type="entry name" value="major vault protein-like"/>
    <property type="match status" value="1"/>
</dbReference>
<feature type="repeat" description="MVP" evidence="7">
    <location>
        <begin position="367"/>
        <end position="419"/>
    </location>
</feature>
<evidence type="ECO:0000259" key="12">
    <source>
        <dbReference type="Pfam" id="PF17795"/>
    </source>
</evidence>
<comment type="caution">
    <text evidence="14">The sequence shown here is derived from an EMBL/GenBank/DDBJ whole genome shotgun (WGS) entry which is preliminary data.</text>
</comment>
<dbReference type="Pfam" id="PF01505">
    <property type="entry name" value="Vault"/>
    <property type="match status" value="4"/>
</dbReference>
<feature type="repeat" description="MVP" evidence="7">
    <location>
        <begin position="195"/>
        <end position="262"/>
    </location>
</feature>
<evidence type="ECO:0000256" key="1">
    <source>
        <dbReference type="ARBA" id="ARBA00004123"/>
    </source>
</evidence>
<dbReference type="InterPro" id="IPR043023">
    <property type="entry name" value="MVP_rep_sf"/>
</dbReference>
<dbReference type="PROSITE" id="PS51224">
    <property type="entry name" value="MVP"/>
    <property type="match status" value="5"/>
</dbReference>
<feature type="domain" description="Major vault protein repeat" evidence="9">
    <location>
        <begin position="363"/>
        <end position="404"/>
    </location>
</feature>
<feature type="repeat" description="MVP" evidence="7">
    <location>
        <begin position="263"/>
        <end position="317"/>
    </location>
</feature>
<dbReference type="Gene3D" id="3.30.479.30">
    <property type="entry name" value="Band 7 domain"/>
    <property type="match status" value="1"/>
</dbReference>
<feature type="domain" description="Major vault protein repeat" evidence="11">
    <location>
        <begin position="72"/>
        <end position="129"/>
    </location>
</feature>
<evidence type="ECO:0008006" key="16">
    <source>
        <dbReference type="Google" id="ProtNLM"/>
    </source>
</evidence>
<feature type="domain" description="Major vault protein repeat" evidence="13">
    <location>
        <begin position="416"/>
        <end position="464"/>
    </location>
</feature>